<gene>
    <name evidence="2" type="ORF">AAG570_004231</name>
</gene>
<keyword evidence="1" id="KW-0812">Transmembrane</keyword>
<evidence type="ECO:0000313" key="3">
    <source>
        <dbReference type="Proteomes" id="UP001558652"/>
    </source>
</evidence>
<name>A0ABD0YFR6_9HEMI</name>
<evidence type="ECO:0000313" key="2">
    <source>
        <dbReference type="EMBL" id="KAL1117918.1"/>
    </source>
</evidence>
<evidence type="ECO:0000256" key="1">
    <source>
        <dbReference type="SAM" id="Phobius"/>
    </source>
</evidence>
<feature type="transmembrane region" description="Helical" evidence="1">
    <location>
        <begin position="239"/>
        <end position="263"/>
    </location>
</feature>
<dbReference type="AlphaFoldDB" id="A0ABD0YFR6"/>
<protein>
    <recommendedName>
        <fullName evidence="4">Ion transport domain-containing protein</fullName>
    </recommendedName>
</protein>
<keyword evidence="3" id="KW-1185">Reference proteome</keyword>
<reference evidence="2 3" key="1">
    <citation type="submission" date="2024-07" db="EMBL/GenBank/DDBJ databases">
        <title>Chromosome-level genome assembly of the water stick insect Ranatra chinensis (Heteroptera: Nepidae).</title>
        <authorList>
            <person name="Liu X."/>
        </authorList>
    </citation>
    <scope>NUCLEOTIDE SEQUENCE [LARGE SCALE GENOMIC DNA]</scope>
    <source>
        <strain evidence="2">Cailab_2021Rc</strain>
        <tissue evidence="2">Muscle</tissue>
    </source>
</reference>
<feature type="transmembrane region" description="Helical" evidence="1">
    <location>
        <begin position="115"/>
        <end position="135"/>
    </location>
</feature>
<dbReference type="Proteomes" id="UP001558652">
    <property type="component" value="Unassembled WGS sequence"/>
</dbReference>
<sequence>MRLNGLNDRLEYKATKNEMERNKKIHMYTGYEYASYLNSLATKNILRSLSGLKEGPLVKRIERIKCFDQFFIDAEYGSKYFAQVVVTESYSDDPILLKFDPPWHIKVDNDLVHTWNLIVVLATLVNAIVLTYYLVFSQTYPQGLHYFSLFIWLLNLVDTFFTVCLGIRREPYEDIEYGVVHVILEGSCRKEWWLELVSILPFSIIYQGLAGGGVPTTSTLMHFNLLMKFYKVKFVVKKYLDLNVSVMTGLLTKSALLFAMYFYWTVAVNHMLTCYPYPCSKKTWVTEPTPRDQSTLSDHLSSSDLKEAVAELLHYNAMLVLGHSSGHFKGPHPVSKFDLLLALAVEILTTALILLFMAYLVATTINANSSRYDLMDLVTSWESWCRCLRVDAGLVARSRGYTRRLWSSPRSLAHLKYTTLFRHLGTSHIAKLARTRFFPSLMQCPFFKDGDQTKQVQTNELSAMDD</sequence>
<feature type="transmembrane region" description="Helical" evidence="1">
    <location>
        <begin position="147"/>
        <end position="168"/>
    </location>
</feature>
<organism evidence="2 3">
    <name type="scientific">Ranatra chinensis</name>
    <dbReference type="NCBI Taxonomy" id="642074"/>
    <lineage>
        <taxon>Eukaryota</taxon>
        <taxon>Metazoa</taxon>
        <taxon>Ecdysozoa</taxon>
        <taxon>Arthropoda</taxon>
        <taxon>Hexapoda</taxon>
        <taxon>Insecta</taxon>
        <taxon>Pterygota</taxon>
        <taxon>Neoptera</taxon>
        <taxon>Paraneoptera</taxon>
        <taxon>Hemiptera</taxon>
        <taxon>Heteroptera</taxon>
        <taxon>Panheteroptera</taxon>
        <taxon>Nepomorpha</taxon>
        <taxon>Nepidae</taxon>
        <taxon>Ranatrinae</taxon>
        <taxon>Ranatra</taxon>
    </lineage>
</organism>
<evidence type="ECO:0008006" key="4">
    <source>
        <dbReference type="Google" id="ProtNLM"/>
    </source>
</evidence>
<keyword evidence="1" id="KW-1133">Transmembrane helix</keyword>
<keyword evidence="1" id="KW-0472">Membrane</keyword>
<feature type="transmembrane region" description="Helical" evidence="1">
    <location>
        <begin position="339"/>
        <end position="362"/>
    </location>
</feature>
<comment type="caution">
    <text evidence="2">The sequence shown here is derived from an EMBL/GenBank/DDBJ whole genome shotgun (WGS) entry which is preliminary data.</text>
</comment>
<feature type="transmembrane region" description="Helical" evidence="1">
    <location>
        <begin position="204"/>
        <end position="227"/>
    </location>
</feature>
<proteinExistence type="predicted"/>
<accession>A0ABD0YFR6</accession>
<dbReference type="EMBL" id="JBFDAA010000015">
    <property type="protein sequence ID" value="KAL1117918.1"/>
    <property type="molecule type" value="Genomic_DNA"/>
</dbReference>